<keyword evidence="1" id="KW-0472">Membrane</keyword>
<protein>
    <submittedName>
        <fullName evidence="3">Fatty acid hydroxylase family protein</fullName>
    </submittedName>
</protein>
<reference evidence="3" key="1">
    <citation type="journal article" date="2020" name="mSystems">
        <title>Genome- and Community-Level Interaction Insights into Carbon Utilization and Element Cycling Functions of Hydrothermarchaeota in Hydrothermal Sediment.</title>
        <authorList>
            <person name="Zhou Z."/>
            <person name="Liu Y."/>
            <person name="Xu W."/>
            <person name="Pan J."/>
            <person name="Luo Z.H."/>
            <person name="Li M."/>
        </authorList>
    </citation>
    <scope>NUCLEOTIDE SEQUENCE [LARGE SCALE GENOMIC DNA]</scope>
    <source>
        <strain evidence="3">SpSt-374</strain>
    </source>
</reference>
<dbReference type="GO" id="GO:0008610">
    <property type="term" value="P:lipid biosynthetic process"/>
    <property type="evidence" value="ECO:0007669"/>
    <property type="project" value="InterPro"/>
</dbReference>
<proteinExistence type="predicted"/>
<organism evidence="3">
    <name type="scientific">Planktothricoides sp. SpSt-374</name>
    <dbReference type="NCBI Taxonomy" id="2282167"/>
    <lineage>
        <taxon>Bacteria</taxon>
        <taxon>Bacillati</taxon>
        <taxon>Cyanobacteriota</taxon>
        <taxon>Cyanophyceae</taxon>
        <taxon>Oscillatoriophycideae</taxon>
        <taxon>Oscillatoriales</taxon>
        <taxon>Oscillatoriaceae</taxon>
        <taxon>Planktothricoides</taxon>
    </lineage>
</organism>
<comment type="caution">
    <text evidence="3">The sequence shown here is derived from an EMBL/GenBank/DDBJ whole genome shotgun (WGS) entry which is preliminary data.</text>
</comment>
<keyword evidence="1" id="KW-0812">Transmembrane</keyword>
<sequence>MYEVSAWFVLAFFMSSFTEYWLHRMLHVSPKHPLRRIFPKIGEVHRNHHVRNAAQGVIGEFRDYIKGGIVYLFLLFFYSKTAGMAWLLGSVFYALFAAYSHQLQHENPRACFWMKMPVHYVHHKYNQWHHNFGLGFDWWDRLFGTYKPVEWIEEQELSQTGGFWEVKWR</sequence>
<feature type="transmembrane region" description="Helical" evidence="1">
    <location>
        <begin position="69"/>
        <end position="96"/>
    </location>
</feature>
<keyword evidence="1" id="KW-1133">Transmembrane helix</keyword>
<dbReference type="GO" id="GO:0016491">
    <property type="term" value="F:oxidoreductase activity"/>
    <property type="evidence" value="ECO:0007669"/>
    <property type="project" value="InterPro"/>
</dbReference>
<evidence type="ECO:0000256" key="1">
    <source>
        <dbReference type="SAM" id="Phobius"/>
    </source>
</evidence>
<feature type="domain" description="Fatty acid hydroxylase" evidence="2">
    <location>
        <begin position="8"/>
        <end position="145"/>
    </location>
</feature>
<evidence type="ECO:0000259" key="2">
    <source>
        <dbReference type="Pfam" id="PF04116"/>
    </source>
</evidence>
<dbReference type="InterPro" id="IPR006694">
    <property type="entry name" value="Fatty_acid_hydroxylase"/>
</dbReference>
<gene>
    <name evidence="3" type="ORF">ENR15_13505</name>
</gene>
<dbReference type="AlphaFoldDB" id="A0A7C3ZY36"/>
<feature type="transmembrane region" description="Helical" evidence="1">
    <location>
        <begin position="6"/>
        <end position="22"/>
    </location>
</feature>
<dbReference type="Pfam" id="PF04116">
    <property type="entry name" value="FA_hydroxylase"/>
    <property type="match status" value="1"/>
</dbReference>
<name>A0A7C3ZY36_9CYAN</name>
<evidence type="ECO:0000313" key="3">
    <source>
        <dbReference type="EMBL" id="HGG01627.1"/>
    </source>
</evidence>
<accession>A0A7C3ZY36</accession>
<dbReference type="GO" id="GO:0005506">
    <property type="term" value="F:iron ion binding"/>
    <property type="evidence" value="ECO:0007669"/>
    <property type="project" value="InterPro"/>
</dbReference>
<dbReference type="EMBL" id="DSPX01000133">
    <property type="protein sequence ID" value="HGG01627.1"/>
    <property type="molecule type" value="Genomic_DNA"/>
</dbReference>